<dbReference type="Pfam" id="PF08766">
    <property type="entry name" value="DEK_C"/>
    <property type="match status" value="2"/>
</dbReference>
<evidence type="ECO:0000256" key="4">
    <source>
        <dbReference type="ARBA" id="ARBA00023242"/>
    </source>
</evidence>
<sequence>MTDDELLIGLHMVLFKRAGTGACRKNNLYAFSGLACAEGAKEQELSRLRERLGKWSASLLLRALDLLRLPHGTGEGARREARAERLAGFLAAPPGPGGAQGGGLGLAIKAEVKAECHAGVKLEVRDEGERGAIAGEEAQGGACPSSQRKRKAVKEEREAWGEEGRPGPRPVPTDEELSAATLELLRVCDVNTTTVKDLVTRLQQRFGQSLEARKLLIKEVAVEYCTCAASVPHARCTRRRGRRREGSRSRCEGGAAAGGDGPLQPAAVRAEPCPAVKAEPQPSPSSRNASGSVEGEEEEREAEAVEAVEAEAVEAVEQRPGPRRVPTDEELTAATLELLKVCDVNTTTVKDLVTRLQQRFGQSLEARKLLIKEVAVEYCNAPRPYSPCAHTAAGPPRRRGRNRR</sequence>
<feature type="region of interest" description="Disordered" evidence="5">
    <location>
        <begin position="236"/>
        <end position="306"/>
    </location>
</feature>
<dbReference type="PANTHER" id="PTHR13468:SF1">
    <property type="entry name" value="PROTEIN DEK"/>
    <property type="match status" value="1"/>
</dbReference>
<feature type="domain" description="DEK-C" evidence="6">
    <location>
        <begin position="325"/>
        <end position="380"/>
    </location>
</feature>
<evidence type="ECO:0000256" key="5">
    <source>
        <dbReference type="SAM" id="MobiDB-lite"/>
    </source>
</evidence>
<name>A0A835Y0S3_9CHLO</name>
<evidence type="ECO:0000256" key="3">
    <source>
        <dbReference type="ARBA" id="ARBA00023125"/>
    </source>
</evidence>
<feature type="compositionally biased region" description="Acidic residues" evidence="5">
    <location>
        <begin position="294"/>
        <end position="306"/>
    </location>
</feature>
<keyword evidence="3" id="KW-0238">DNA-binding</keyword>
<dbReference type="Proteomes" id="UP000612055">
    <property type="component" value="Unassembled WGS sequence"/>
</dbReference>
<dbReference type="Gene3D" id="1.10.10.60">
    <property type="entry name" value="Homeodomain-like"/>
    <property type="match status" value="2"/>
</dbReference>
<evidence type="ECO:0000256" key="2">
    <source>
        <dbReference type="ARBA" id="ARBA00022853"/>
    </source>
</evidence>
<feature type="compositionally biased region" description="Basic and acidic residues" evidence="5">
    <location>
        <begin position="153"/>
        <end position="166"/>
    </location>
</feature>
<comment type="caution">
    <text evidence="7">The sequence shown here is derived from an EMBL/GenBank/DDBJ whole genome shotgun (WGS) entry which is preliminary data.</text>
</comment>
<dbReference type="OrthoDB" id="370884at2759"/>
<evidence type="ECO:0000259" key="6">
    <source>
        <dbReference type="PROSITE" id="PS51998"/>
    </source>
</evidence>
<comment type="subcellular location">
    <subcellularLocation>
        <location evidence="1">Nucleus</location>
    </subcellularLocation>
</comment>
<dbReference type="GO" id="GO:0006325">
    <property type="term" value="P:chromatin organization"/>
    <property type="evidence" value="ECO:0007669"/>
    <property type="project" value="UniProtKB-KW"/>
</dbReference>
<evidence type="ECO:0000313" key="8">
    <source>
        <dbReference type="Proteomes" id="UP000612055"/>
    </source>
</evidence>
<gene>
    <name evidence="7" type="ORF">HYH03_009198</name>
</gene>
<dbReference type="InterPro" id="IPR014876">
    <property type="entry name" value="DEK_C"/>
</dbReference>
<proteinExistence type="predicted"/>
<dbReference type="GO" id="GO:0005634">
    <property type="term" value="C:nucleus"/>
    <property type="evidence" value="ECO:0007669"/>
    <property type="project" value="UniProtKB-SubCell"/>
</dbReference>
<organism evidence="7 8">
    <name type="scientific">Edaphochlamys debaryana</name>
    <dbReference type="NCBI Taxonomy" id="47281"/>
    <lineage>
        <taxon>Eukaryota</taxon>
        <taxon>Viridiplantae</taxon>
        <taxon>Chlorophyta</taxon>
        <taxon>core chlorophytes</taxon>
        <taxon>Chlorophyceae</taxon>
        <taxon>CS clade</taxon>
        <taxon>Chlamydomonadales</taxon>
        <taxon>Chlamydomonadales incertae sedis</taxon>
        <taxon>Edaphochlamys</taxon>
    </lineage>
</organism>
<dbReference type="AlphaFoldDB" id="A0A835Y0S3"/>
<dbReference type="InterPro" id="IPR044198">
    <property type="entry name" value="DEK"/>
</dbReference>
<feature type="region of interest" description="Disordered" evidence="5">
    <location>
        <begin position="134"/>
        <end position="173"/>
    </location>
</feature>
<feature type="domain" description="DEK-C" evidence="6">
    <location>
        <begin position="171"/>
        <end position="226"/>
    </location>
</feature>
<dbReference type="GO" id="GO:0042393">
    <property type="term" value="F:histone binding"/>
    <property type="evidence" value="ECO:0007669"/>
    <property type="project" value="TreeGrafter"/>
</dbReference>
<keyword evidence="2" id="KW-0156">Chromatin regulator</keyword>
<protein>
    <recommendedName>
        <fullName evidence="6">DEK-C domain-containing protein</fullName>
    </recommendedName>
</protein>
<dbReference type="GO" id="GO:2000779">
    <property type="term" value="P:regulation of double-strand break repair"/>
    <property type="evidence" value="ECO:0007669"/>
    <property type="project" value="TreeGrafter"/>
</dbReference>
<dbReference type="PANTHER" id="PTHR13468">
    <property type="entry name" value="DEK PROTEIN"/>
    <property type="match status" value="1"/>
</dbReference>
<dbReference type="GO" id="GO:0003677">
    <property type="term" value="F:DNA binding"/>
    <property type="evidence" value="ECO:0007669"/>
    <property type="project" value="UniProtKB-KW"/>
</dbReference>
<keyword evidence="8" id="KW-1185">Reference proteome</keyword>
<accession>A0A835Y0S3</accession>
<dbReference type="SUPFAM" id="SSF109715">
    <property type="entry name" value="DEK C-terminal domain"/>
    <property type="match status" value="2"/>
</dbReference>
<dbReference type="PROSITE" id="PS51998">
    <property type="entry name" value="DEK_C"/>
    <property type="match status" value="2"/>
</dbReference>
<dbReference type="EMBL" id="JAEHOE010000044">
    <property type="protein sequence ID" value="KAG2492533.1"/>
    <property type="molecule type" value="Genomic_DNA"/>
</dbReference>
<evidence type="ECO:0000313" key="7">
    <source>
        <dbReference type="EMBL" id="KAG2492533.1"/>
    </source>
</evidence>
<evidence type="ECO:0000256" key="1">
    <source>
        <dbReference type="ARBA" id="ARBA00004123"/>
    </source>
</evidence>
<keyword evidence="4" id="KW-0539">Nucleus</keyword>
<reference evidence="7" key="1">
    <citation type="journal article" date="2020" name="bioRxiv">
        <title>Comparative genomics of Chlamydomonas.</title>
        <authorList>
            <person name="Craig R.J."/>
            <person name="Hasan A.R."/>
            <person name="Ness R.W."/>
            <person name="Keightley P.D."/>
        </authorList>
    </citation>
    <scope>NUCLEOTIDE SEQUENCE</scope>
    <source>
        <strain evidence="7">CCAP 11/70</strain>
    </source>
</reference>